<proteinExistence type="predicted"/>
<protein>
    <recommendedName>
        <fullName evidence="3">EthD domain-containing protein</fullName>
    </recommendedName>
</protein>
<dbReference type="EMBL" id="LIBB01000719">
    <property type="protein sequence ID" value="KRO66013.1"/>
    <property type="molecule type" value="Genomic_DNA"/>
</dbReference>
<dbReference type="SUPFAM" id="SSF54909">
    <property type="entry name" value="Dimeric alpha+beta barrel"/>
    <property type="match status" value="1"/>
</dbReference>
<accession>A0A0R2RZA0</accession>
<evidence type="ECO:0000313" key="1">
    <source>
        <dbReference type="EMBL" id="KRO66013.1"/>
    </source>
</evidence>
<sequence length="108" mass="12410">MKTLYVVRNNAVAGREQEFNDWYNQVHLQEVLKIDGFLSAQRYRLNEVQLYPDQAFGYMAVYEIDSEDVAGTLEHLRAATWMNVSDAIDLKNMDISIFSTVGEQLLSS</sequence>
<reference evidence="1 2" key="1">
    <citation type="submission" date="2015-10" db="EMBL/GenBank/DDBJ databases">
        <title>Metagenome-Assembled Genomes uncover a global brackish microbiome.</title>
        <authorList>
            <person name="Hugerth L.W."/>
            <person name="Larsson J."/>
            <person name="Alneberg J."/>
            <person name="Lindh M.V."/>
            <person name="Legrand C."/>
            <person name="Pinhassi J."/>
            <person name="Andersson A.F."/>
        </authorList>
    </citation>
    <scope>NUCLEOTIDE SEQUENCE [LARGE SCALE GENOMIC DNA]</scope>
    <source>
        <strain evidence="1">BACL4 MAG-120507-bin80</strain>
    </source>
</reference>
<evidence type="ECO:0008006" key="3">
    <source>
        <dbReference type="Google" id="ProtNLM"/>
    </source>
</evidence>
<dbReference type="Proteomes" id="UP000051934">
    <property type="component" value="Unassembled WGS sequence"/>
</dbReference>
<comment type="caution">
    <text evidence="1">The sequence shown here is derived from an EMBL/GenBank/DDBJ whole genome shotgun (WGS) entry which is preliminary data.</text>
</comment>
<dbReference type="InterPro" id="IPR011008">
    <property type="entry name" value="Dimeric_a/b-barrel"/>
</dbReference>
<dbReference type="AlphaFoldDB" id="A0A0R2RZA0"/>
<dbReference type="Gene3D" id="3.30.70.100">
    <property type="match status" value="1"/>
</dbReference>
<gene>
    <name evidence="1" type="ORF">ABR69_00875</name>
</gene>
<name>A0A0R2RZA0_9GAMM</name>
<organism evidence="1 2">
    <name type="scientific">OM182 bacterium BACL3 MAG-120507-bin80</name>
    <dbReference type="NCBI Taxonomy" id="1655577"/>
    <lineage>
        <taxon>Bacteria</taxon>
        <taxon>Pseudomonadati</taxon>
        <taxon>Pseudomonadota</taxon>
        <taxon>Gammaproteobacteria</taxon>
        <taxon>OMG group</taxon>
        <taxon>OM182 clade</taxon>
    </lineage>
</organism>
<evidence type="ECO:0000313" key="2">
    <source>
        <dbReference type="Proteomes" id="UP000051934"/>
    </source>
</evidence>